<keyword evidence="1" id="KW-1133">Transmembrane helix</keyword>
<keyword evidence="1" id="KW-0812">Transmembrane</keyword>
<dbReference type="EMBL" id="GAIX01009160">
    <property type="protein sequence ID" value="JAA83400.1"/>
    <property type="molecule type" value="Transcribed_RNA"/>
</dbReference>
<accession>S4P9A3</accession>
<name>S4P9A3_9NEOP</name>
<dbReference type="AlphaFoldDB" id="S4P9A3"/>
<reference evidence="2" key="2">
    <citation type="submission" date="2013-05" db="EMBL/GenBank/DDBJ databases">
        <authorList>
            <person name="Carter J.-M."/>
            <person name="Baker S.C."/>
            <person name="Pink R."/>
            <person name="Carter D.R.F."/>
            <person name="Collins A."/>
            <person name="Tomlin J."/>
            <person name="Gibbs M."/>
            <person name="Breuker C.J."/>
        </authorList>
    </citation>
    <scope>NUCLEOTIDE SEQUENCE</scope>
    <source>
        <tissue evidence="2">Ovary</tissue>
    </source>
</reference>
<sequence length="67" mass="7596">MPRAELGLADISIFQLVTITASRIFYQFLLFGEFLVHLVLSVQSNQMKTCFQNLVVACETSKTITRL</sequence>
<feature type="transmembrane region" description="Helical" evidence="1">
    <location>
        <begin position="24"/>
        <end position="42"/>
    </location>
</feature>
<evidence type="ECO:0000256" key="1">
    <source>
        <dbReference type="SAM" id="Phobius"/>
    </source>
</evidence>
<proteinExistence type="predicted"/>
<protein>
    <submittedName>
        <fullName evidence="2">Uncharacterized protein</fullName>
    </submittedName>
</protein>
<keyword evidence="1" id="KW-0472">Membrane</keyword>
<reference evidence="2" key="1">
    <citation type="journal article" date="2013" name="BMC Genomics">
        <title>Unscrambling butterfly oogenesis.</title>
        <authorList>
            <person name="Carter J.M."/>
            <person name="Baker S.C."/>
            <person name="Pink R."/>
            <person name="Carter D.R."/>
            <person name="Collins A."/>
            <person name="Tomlin J."/>
            <person name="Gibbs M."/>
            <person name="Breuker C.J."/>
        </authorList>
    </citation>
    <scope>NUCLEOTIDE SEQUENCE</scope>
    <source>
        <tissue evidence="2">Ovary</tissue>
    </source>
</reference>
<organism evidence="2">
    <name type="scientific">Pararge aegeria</name>
    <name type="common">speckled wood butterfly</name>
    <dbReference type="NCBI Taxonomy" id="116150"/>
    <lineage>
        <taxon>Eukaryota</taxon>
        <taxon>Metazoa</taxon>
        <taxon>Ecdysozoa</taxon>
        <taxon>Arthropoda</taxon>
        <taxon>Hexapoda</taxon>
        <taxon>Insecta</taxon>
        <taxon>Pterygota</taxon>
        <taxon>Neoptera</taxon>
        <taxon>Endopterygota</taxon>
        <taxon>Lepidoptera</taxon>
        <taxon>Glossata</taxon>
        <taxon>Ditrysia</taxon>
        <taxon>Papilionoidea</taxon>
        <taxon>Nymphalidae</taxon>
        <taxon>Satyrinae</taxon>
        <taxon>Satyrini</taxon>
        <taxon>Parargina</taxon>
        <taxon>Pararge</taxon>
    </lineage>
</organism>
<evidence type="ECO:0000313" key="2">
    <source>
        <dbReference type="EMBL" id="JAA83400.1"/>
    </source>
</evidence>